<name>A0A6L2N2Y9_TANCI</name>
<dbReference type="PANTHER" id="PTHR11439:SF524">
    <property type="entry name" value="RNA-DIRECTED DNA POLYMERASE, PROTEIN KINASE RLK-PELLE-DLSV FAMILY"/>
    <property type="match status" value="1"/>
</dbReference>
<feature type="compositionally biased region" description="Basic and acidic residues" evidence="1">
    <location>
        <begin position="162"/>
        <end position="176"/>
    </location>
</feature>
<dbReference type="CDD" id="cd09272">
    <property type="entry name" value="RNase_HI_RT_Ty1"/>
    <property type="match status" value="1"/>
</dbReference>
<organism evidence="2">
    <name type="scientific">Tanacetum cinerariifolium</name>
    <name type="common">Dalmatian daisy</name>
    <name type="synonym">Chrysanthemum cinerariifolium</name>
    <dbReference type="NCBI Taxonomy" id="118510"/>
    <lineage>
        <taxon>Eukaryota</taxon>
        <taxon>Viridiplantae</taxon>
        <taxon>Streptophyta</taxon>
        <taxon>Embryophyta</taxon>
        <taxon>Tracheophyta</taxon>
        <taxon>Spermatophyta</taxon>
        <taxon>Magnoliopsida</taxon>
        <taxon>eudicotyledons</taxon>
        <taxon>Gunneridae</taxon>
        <taxon>Pentapetalae</taxon>
        <taxon>asterids</taxon>
        <taxon>campanulids</taxon>
        <taxon>Asterales</taxon>
        <taxon>Asteraceae</taxon>
        <taxon>Asteroideae</taxon>
        <taxon>Anthemideae</taxon>
        <taxon>Anthemidinae</taxon>
        <taxon>Tanacetum</taxon>
    </lineage>
</organism>
<feature type="region of interest" description="Disordered" evidence="1">
    <location>
        <begin position="600"/>
        <end position="627"/>
    </location>
</feature>
<feature type="compositionally biased region" description="Acidic residues" evidence="1">
    <location>
        <begin position="486"/>
        <end position="500"/>
    </location>
</feature>
<protein>
    <submittedName>
        <fullName evidence="2">Ribonuclease H-like domain-containing protein</fullName>
    </submittedName>
</protein>
<proteinExistence type="predicted"/>
<dbReference type="AlphaFoldDB" id="A0A6L2N2Y9"/>
<feature type="compositionally biased region" description="Basic and acidic residues" evidence="1">
    <location>
        <begin position="461"/>
        <end position="471"/>
    </location>
</feature>
<accession>A0A6L2N2Y9</accession>
<sequence length="1246" mass="142445">MIPGTDLHQFDVHNNGYFAHLPLNYVNCVILEMVVPRMSYEQLAEFLEEKCESYFQGLYYQVPNQDLKRDLVRVSDDRSVSYMFDVEETFGRPNLYLDHLDMNLSEYLSQAITIDIIRPPKKRYCNDFFVDEMVDWAEIEVETEGVEARTSTTEGVEARTSTTDKEKEKVSEDATEVVETRRCTVKNDSEAENMMKANRQAKAKAKDNQDPCMNEPNAEKSMSADNVRGETFEEHDIYINELLKSLKTADKDGLTEDPFVFVENMWRVVSLYGMKGVEKLGWWQSVEKDHKGCLIPRKVNKESRPSTLISYGKAILDSNPESTVKLEVTVNPDEKTYFDRLSYEQLVEFLEEKCGYFQGLYYQVPNQDLERGLVRVSDDRSLSYMFDVEETFGRLNLYLDHLDMNLSEYLSQAITIDMDVSVYKKIGHPKKRCCNDFFVDEMVDWVEMEVETNGVEARTSTTDKGKDKVSEDATEVVETSRCTVENDSEAEYESDDDSDCQSDKSVDYLSPDNQDPGMYEPNAENSMHANNVRGETFEEHDIYMNELLKSLKTGDKDGLTEDPFVSVEKHVESVQMMYTNTYLCFNCRIGEVRVVAKCGQRPPRLSNPEKGKQRKQTKYPSVSSDDLSKCPWRCYARWMNDEKTFQCISLVDEHPCVRNFNFCALVNYNWIAKILGDKIKANQDIRLCDIANLVMKNNKCKVGPTQCTNAKKYALTEYEKTIGEHYSMPKSYGKAILDSNPGSTMDGWKAGYKKLIALDGCFLKIPNQGKILTAIRRDGNNHIYPVAWAVGLIEAVKDVMPNAEHMQCASHIYENFRKQYPGLEFRKLFWSTSKASYHQLFNKIIEKIKRSSIDNAFARFNTIITSLKALDEGYSSNNYVKKFLRALHPKWRAKVTAIKESKDLTSLSLDELIGNLKVYEMIIKKDSEIVKAKGERKSLALKAKKESSDEECLNSGSKDEEYVMARMSKTIERLEPKSFCRCSWSDSGEEDDEKVKDETCLVAQASSEKKYALQLLEHAHMVTCNPSRTPVDIESKLGPKVQHIFLYMHDPREPHFAALKRILPYVRGTVEFGPYLYVSATTSLVGYTDADWAGCPYTRRSTSGYCVFLGNNLLSWSAKGQHPISRSSAEAEYRGVANVVTETAWVRNLLCELHSPLMSATLVYCDNVSAVYMSANPVQHQRTKHMEIDIHFVRDMVTVGHVRVLHVPSRFQYADIFTKGLPSALFKDFRSSLSVRPPPSPTAGAY</sequence>
<dbReference type="PANTHER" id="PTHR11439">
    <property type="entry name" value="GAG-POL-RELATED RETROTRANSPOSON"/>
    <property type="match status" value="1"/>
</dbReference>
<dbReference type="EMBL" id="BKCJ010007767">
    <property type="protein sequence ID" value="GEU78904.1"/>
    <property type="molecule type" value="Genomic_DNA"/>
</dbReference>
<dbReference type="SUPFAM" id="SSF56672">
    <property type="entry name" value="DNA/RNA polymerases"/>
    <property type="match status" value="1"/>
</dbReference>
<feature type="region of interest" description="Disordered" evidence="1">
    <location>
        <begin position="147"/>
        <end position="176"/>
    </location>
</feature>
<feature type="region of interest" description="Disordered" evidence="1">
    <location>
        <begin position="456"/>
        <end position="526"/>
    </location>
</feature>
<evidence type="ECO:0000313" key="2">
    <source>
        <dbReference type="EMBL" id="GEU78904.1"/>
    </source>
</evidence>
<evidence type="ECO:0000256" key="1">
    <source>
        <dbReference type="SAM" id="MobiDB-lite"/>
    </source>
</evidence>
<feature type="region of interest" description="Disordered" evidence="1">
    <location>
        <begin position="200"/>
        <end position="224"/>
    </location>
</feature>
<gene>
    <name evidence="2" type="ORF">Tci_050882</name>
</gene>
<dbReference type="InterPro" id="IPR043502">
    <property type="entry name" value="DNA/RNA_pol_sf"/>
</dbReference>
<reference evidence="2" key="1">
    <citation type="journal article" date="2019" name="Sci. Rep.">
        <title>Draft genome of Tanacetum cinerariifolium, the natural source of mosquito coil.</title>
        <authorList>
            <person name="Yamashiro T."/>
            <person name="Shiraishi A."/>
            <person name="Satake H."/>
            <person name="Nakayama K."/>
        </authorList>
    </citation>
    <scope>NUCLEOTIDE SEQUENCE</scope>
</reference>
<comment type="caution">
    <text evidence="2">The sequence shown here is derived from an EMBL/GenBank/DDBJ whole genome shotgun (WGS) entry which is preliminary data.</text>
</comment>